<gene>
    <name evidence="1" type="ORF">ACFFOL_08730</name>
</gene>
<accession>A0ABD5MK87</accession>
<reference evidence="1" key="1">
    <citation type="submission" date="2024-09" db="EMBL/GenBank/DDBJ databases">
        <authorList>
            <person name="Sun Q."/>
        </authorList>
    </citation>
    <scope>NUCLEOTIDE SEQUENCE [LARGE SCALE GENOMIC DNA]</scope>
    <source>
        <strain evidence="1">JCM 31273</strain>
    </source>
</reference>
<name>A0ABD5MK87_9EURY</name>
<dbReference type="InterPro" id="IPR043148">
    <property type="entry name" value="TagF_C"/>
</dbReference>
<dbReference type="Gene3D" id="3.40.50.12580">
    <property type="match status" value="1"/>
</dbReference>
<dbReference type="RefSeq" id="WP_222922603.1">
    <property type="nucleotide sequence ID" value="NZ_CP082286.1"/>
</dbReference>
<dbReference type="GeneID" id="67209915"/>
<dbReference type="Pfam" id="PF05159">
    <property type="entry name" value="Capsule_synth"/>
    <property type="match status" value="1"/>
</dbReference>
<protein>
    <recommendedName>
        <fullName evidence="3">Capsular biosynthesis protein</fullName>
    </recommendedName>
</protein>
<keyword evidence="2" id="KW-1185">Reference proteome</keyword>
<evidence type="ECO:0000313" key="2">
    <source>
        <dbReference type="Proteomes" id="UP001589595"/>
    </source>
</evidence>
<evidence type="ECO:0000313" key="1">
    <source>
        <dbReference type="EMBL" id="MFB9824248.1"/>
    </source>
</evidence>
<dbReference type="SUPFAM" id="SSF53756">
    <property type="entry name" value="UDP-Glycosyltransferase/glycogen phosphorylase"/>
    <property type="match status" value="1"/>
</dbReference>
<proteinExistence type="predicted"/>
<dbReference type="Proteomes" id="UP001589595">
    <property type="component" value="Unassembled WGS sequence"/>
</dbReference>
<sequence length="412" mass="46985">MAAKVAFDDVSLGKANLWTNLADNITDHGNDIYFINPNTVFRKFLEKNNFEESIIEFSDNTMRDIPVSNVHNYDIIDHEMNHSQTERKSLKDLEVEYNNYCNCLDKFDIDIVIFWNDMSIGKIACEAEGVSTLFLENGYLNDTIQIDRQGVNSNSSVFGCSFEEIISRDPLWKPMTDEPIKKKKYEELTNVEKLKGHNNSLSIVENIVNKTKNVLSKGLPIKKELKHDLPSRFVFLPLQVNSDTQVLYNSPYVKNMKRLYSVVLSSLNSSEFNMELVVKEHPAEIKPQSYSSIKKHSDNVLWLKEYDINTLIEQADLVVTINSSVGFQSLAKGTPIVVIGEAMYSSHPNARNPDELQAVQDAMYDGITSNYGFTPDNYINAFRNNIFIEGSFNNFYALTLKKIISAIYNSIE</sequence>
<organism evidence="1 2">
    <name type="scientific">Halobaculum roseum</name>
    <dbReference type="NCBI Taxonomy" id="2175149"/>
    <lineage>
        <taxon>Archaea</taxon>
        <taxon>Methanobacteriati</taxon>
        <taxon>Methanobacteriota</taxon>
        <taxon>Stenosarchaea group</taxon>
        <taxon>Halobacteria</taxon>
        <taxon>Halobacteriales</taxon>
        <taxon>Haloferacaceae</taxon>
        <taxon>Halobaculum</taxon>
    </lineage>
</organism>
<evidence type="ECO:0008006" key="3">
    <source>
        <dbReference type="Google" id="ProtNLM"/>
    </source>
</evidence>
<comment type="caution">
    <text evidence="1">The sequence shown here is derived from an EMBL/GenBank/DDBJ whole genome shotgun (WGS) entry which is preliminary data.</text>
</comment>
<dbReference type="AlphaFoldDB" id="A0ABD5MK87"/>
<dbReference type="InterPro" id="IPR007833">
    <property type="entry name" value="Capsule_polysaccharide_synth"/>
</dbReference>
<dbReference type="EMBL" id="JBHMAJ010000006">
    <property type="protein sequence ID" value="MFB9824248.1"/>
    <property type="molecule type" value="Genomic_DNA"/>
</dbReference>